<accession>A0A2M7BY90</accession>
<evidence type="ECO:0000256" key="1">
    <source>
        <dbReference type="SAM" id="Phobius"/>
    </source>
</evidence>
<proteinExistence type="predicted"/>
<dbReference type="Proteomes" id="UP000230324">
    <property type="component" value="Unassembled WGS sequence"/>
</dbReference>
<dbReference type="Gene3D" id="3.30.70.60">
    <property type="match status" value="1"/>
</dbReference>
<feature type="transmembrane region" description="Helical" evidence="1">
    <location>
        <begin position="7"/>
        <end position="30"/>
    </location>
</feature>
<evidence type="ECO:0000313" key="2">
    <source>
        <dbReference type="EMBL" id="PIV12653.1"/>
    </source>
</evidence>
<keyword evidence="1" id="KW-1133">Transmembrane helix</keyword>
<gene>
    <name evidence="2" type="ORF">COS47_01470</name>
</gene>
<name>A0A2M7BY90_9BACT</name>
<keyword evidence="1" id="KW-0812">Transmembrane</keyword>
<protein>
    <recommendedName>
        <fullName evidence="4">Type 4a pilus biogenesis protein PilO</fullName>
    </recommendedName>
</protein>
<evidence type="ECO:0008006" key="4">
    <source>
        <dbReference type="Google" id="ProtNLM"/>
    </source>
</evidence>
<dbReference type="AlphaFoldDB" id="A0A2M7BY90"/>
<dbReference type="InterPro" id="IPR014717">
    <property type="entry name" value="Transl_elong_EF1B/ribsomal_bS6"/>
</dbReference>
<reference evidence="3" key="1">
    <citation type="submission" date="2017-09" db="EMBL/GenBank/DDBJ databases">
        <title>Depth-based differentiation of microbial function through sediment-hosted aquifers and enrichment of novel symbionts in the deep terrestrial subsurface.</title>
        <authorList>
            <person name="Probst A.J."/>
            <person name="Ladd B."/>
            <person name="Jarett J.K."/>
            <person name="Geller-Mcgrath D.E."/>
            <person name="Sieber C.M.K."/>
            <person name="Emerson J.B."/>
            <person name="Anantharaman K."/>
            <person name="Thomas B.C."/>
            <person name="Malmstrom R."/>
            <person name="Stieglmeier M."/>
            <person name="Klingl A."/>
            <person name="Woyke T."/>
            <person name="Ryan C.M."/>
            <person name="Banfield J.F."/>
        </authorList>
    </citation>
    <scope>NUCLEOTIDE SEQUENCE [LARGE SCALE GENOMIC DNA]</scope>
</reference>
<comment type="caution">
    <text evidence="2">The sequence shown here is derived from an EMBL/GenBank/DDBJ whole genome shotgun (WGS) entry which is preliminary data.</text>
</comment>
<keyword evidence="1" id="KW-0472">Membrane</keyword>
<dbReference type="EMBL" id="PEUV01000030">
    <property type="protein sequence ID" value="PIV12653.1"/>
    <property type="molecule type" value="Genomic_DNA"/>
</dbReference>
<sequence length="183" mass="21224">MTLKRKIYWTAAVFLALIGALFVFGVLPIFSSIKKESKELLSQKEEVLELEEKVKEFKEFQILIESENSPQELVDKLFFNSKEPLDFIEFLERNAEDCQLSFEVSPGLSQKIKEDPWPSMNFQMDLVGLFPNFLKFLERLEKNLYLIEVLNLSITKIEAKEILAETLPPTAVKINLLIKAYTE</sequence>
<organism evidence="2 3">
    <name type="scientific">Candidatus Nealsonbacteria bacterium CG03_land_8_20_14_0_80_36_12</name>
    <dbReference type="NCBI Taxonomy" id="1974701"/>
    <lineage>
        <taxon>Bacteria</taxon>
        <taxon>Candidatus Nealsoniibacteriota</taxon>
    </lineage>
</organism>
<evidence type="ECO:0000313" key="3">
    <source>
        <dbReference type="Proteomes" id="UP000230324"/>
    </source>
</evidence>